<protein>
    <submittedName>
        <fullName evidence="5">Multiple sugar transport system ATP-binding protein</fullName>
    </submittedName>
</protein>
<evidence type="ECO:0000313" key="6">
    <source>
        <dbReference type="Proteomes" id="UP000711614"/>
    </source>
</evidence>
<keyword evidence="2" id="KW-0547">Nucleotide-binding</keyword>
<evidence type="ECO:0000256" key="2">
    <source>
        <dbReference type="ARBA" id="ARBA00022741"/>
    </source>
</evidence>
<dbReference type="SUPFAM" id="SSF52540">
    <property type="entry name" value="P-loop containing nucleoside triphosphate hydrolases"/>
    <property type="match status" value="1"/>
</dbReference>
<dbReference type="GO" id="GO:0005524">
    <property type="term" value="F:ATP binding"/>
    <property type="evidence" value="ECO:0007669"/>
    <property type="project" value="UniProtKB-KW"/>
</dbReference>
<dbReference type="InterPro" id="IPR003593">
    <property type="entry name" value="AAA+_ATPase"/>
</dbReference>
<dbReference type="PANTHER" id="PTHR43875:SF1">
    <property type="entry name" value="OSMOPROTECTIVE COMPOUNDS UPTAKE ATP-BINDING PROTEIN GGTA"/>
    <property type="match status" value="1"/>
</dbReference>
<dbReference type="SUPFAM" id="SSF50331">
    <property type="entry name" value="MOP-like"/>
    <property type="match status" value="1"/>
</dbReference>
<dbReference type="Pfam" id="PF17912">
    <property type="entry name" value="OB_MalK"/>
    <property type="match status" value="1"/>
</dbReference>
<dbReference type="Gene3D" id="2.40.50.140">
    <property type="entry name" value="Nucleic acid-binding proteins"/>
    <property type="match status" value="1"/>
</dbReference>
<dbReference type="InterPro" id="IPR017871">
    <property type="entry name" value="ABC_transporter-like_CS"/>
</dbReference>
<reference evidence="5 6" key="1">
    <citation type="submission" date="2021-03" db="EMBL/GenBank/DDBJ databases">
        <title>Sequencing the genomes of 1000 actinobacteria strains.</title>
        <authorList>
            <person name="Klenk H.-P."/>
        </authorList>
    </citation>
    <scope>NUCLEOTIDE SEQUENCE [LARGE SCALE GENOMIC DNA]</scope>
    <source>
        <strain evidence="5 6">DSM 16005</strain>
    </source>
</reference>
<comment type="caution">
    <text evidence="5">The sequence shown here is derived from an EMBL/GenBank/DDBJ whole genome shotgun (WGS) entry which is preliminary data.</text>
</comment>
<dbReference type="Gene3D" id="3.40.50.300">
    <property type="entry name" value="P-loop containing nucleotide triphosphate hydrolases"/>
    <property type="match status" value="1"/>
</dbReference>
<gene>
    <name evidence="5" type="ORF">JOF48_000854</name>
</gene>
<dbReference type="PROSITE" id="PS50893">
    <property type="entry name" value="ABC_TRANSPORTER_2"/>
    <property type="match status" value="1"/>
</dbReference>
<dbReference type="Proteomes" id="UP000711614">
    <property type="component" value="Unassembled WGS sequence"/>
</dbReference>
<dbReference type="Gene3D" id="2.40.50.100">
    <property type="match status" value="1"/>
</dbReference>
<keyword evidence="6" id="KW-1185">Reference proteome</keyword>
<accession>A0ABS4YUB1</accession>
<organism evidence="5 6">
    <name type="scientific">Arthrobacter stackebrandtii</name>
    <dbReference type="NCBI Taxonomy" id="272161"/>
    <lineage>
        <taxon>Bacteria</taxon>
        <taxon>Bacillati</taxon>
        <taxon>Actinomycetota</taxon>
        <taxon>Actinomycetes</taxon>
        <taxon>Micrococcales</taxon>
        <taxon>Micrococcaceae</taxon>
        <taxon>Arthrobacter</taxon>
    </lineage>
</organism>
<evidence type="ECO:0000313" key="5">
    <source>
        <dbReference type="EMBL" id="MBP2412055.1"/>
    </source>
</evidence>
<dbReference type="InterPro" id="IPR015855">
    <property type="entry name" value="ABC_transpr_MalK-like"/>
</dbReference>
<dbReference type="InterPro" id="IPR027417">
    <property type="entry name" value="P-loop_NTPase"/>
</dbReference>
<dbReference type="InterPro" id="IPR047641">
    <property type="entry name" value="ABC_transpr_MalK/UgpC-like"/>
</dbReference>
<dbReference type="PROSITE" id="PS00211">
    <property type="entry name" value="ABC_TRANSPORTER_1"/>
    <property type="match status" value="1"/>
</dbReference>
<name>A0ABS4YUB1_9MICC</name>
<dbReference type="RefSeq" id="WP_209677597.1">
    <property type="nucleotide sequence ID" value="NZ_JAGIOI010000001.1"/>
</dbReference>
<dbReference type="InterPro" id="IPR040582">
    <property type="entry name" value="OB_MalK-like"/>
</dbReference>
<dbReference type="EMBL" id="JAGIOI010000001">
    <property type="protein sequence ID" value="MBP2412055.1"/>
    <property type="molecule type" value="Genomic_DNA"/>
</dbReference>
<dbReference type="SMART" id="SM00382">
    <property type="entry name" value="AAA"/>
    <property type="match status" value="1"/>
</dbReference>
<evidence type="ECO:0000256" key="1">
    <source>
        <dbReference type="ARBA" id="ARBA00022448"/>
    </source>
</evidence>
<evidence type="ECO:0000259" key="4">
    <source>
        <dbReference type="PROSITE" id="PS50893"/>
    </source>
</evidence>
<dbReference type="InterPro" id="IPR008995">
    <property type="entry name" value="Mo/tungstate-bd_C_term_dom"/>
</dbReference>
<keyword evidence="5" id="KW-0762">Sugar transport</keyword>
<keyword evidence="1" id="KW-0813">Transport</keyword>
<sequence length="366" mass="39276">MATVTFDNATRIYPGTTKPAVDKLNIDIADGEFLVLVGPSGCGKSTSLRMLAGLEDVNAGRILIGDRDVTDVPPKDRDIAMVFQNYALYPHMSVADNMGFALKIAGVSKEERAKRVLEAAKLLDLEAYLDRKPKALSGGQRQRVAMGRAIVRNPQVFLMDEPLSNLDAKLRVQTRTQIASLTRRLGVTTVYVTHDQVEAMTMGDRVAVLKDGLLMQVDTPRNLYDAPQNVFVAGFIGSPAMNLLELPVVDGGVKFGGAIYPVPSAVLGEAAGNTVTVGVRPEDLEVVGAGEGLAVEADVVEELGADAYVYGHSIIDGNERDIVVRVDGRRPPLKGDTIHVRPQAGHVHLFDATSGARLGDKAVIRD</sequence>
<keyword evidence="3 5" id="KW-0067">ATP-binding</keyword>
<proteinExistence type="predicted"/>
<feature type="domain" description="ABC transporter" evidence="4">
    <location>
        <begin position="4"/>
        <end position="236"/>
    </location>
</feature>
<dbReference type="Pfam" id="PF00005">
    <property type="entry name" value="ABC_tran"/>
    <property type="match status" value="1"/>
</dbReference>
<dbReference type="InterPro" id="IPR012340">
    <property type="entry name" value="NA-bd_OB-fold"/>
</dbReference>
<dbReference type="PANTHER" id="PTHR43875">
    <property type="entry name" value="MALTODEXTRIN IMPORT ATP-BINDING PROTEIN MSMX"/>
    <property type="match status" value="1"/>
</dbReference>
<dbReference type="NCBIfam" id="NF008653">
    <property type="entry name" value="PRK11650.1"/>
    <property type="match status" value="1"/>
</dbReference>
<evidence type="ECO:0000256" key="3">
    <source>
        <dbReference type="ARBA" id="ARBA00022840"/>
    </source>
</evidence>
<dbReference type="InterPro" id="IPR003439">
    <property type="entry name" value="ABC_transporter-like_ATP-bd"/>
</dbReference>
<dbReference type="CDD" id="cd03301">
    <property type="entry name" value="ABC_MalK_N"/>
    <property type="match status" value="1"/>
</dbReference>